<dbReference type="InterPro" id="IPR002793">
    <property type="entry name" value="Endonuclease_NucS"/>
</dbReference>
<dbReference type="Proteomes" id="UP000017800">
    <property type="component" value="Unassembled WGS sequence"/>
</dbReference>
<dbReference type="eggNOG" id="COG1637">
    <property type="taxonomic scope" value="Bacteria"/>
</dbReference>
<dbReference type="OrthoDB" id="570199at2"/>
<dbReference type="PANTHER" id="PTHR38814:SF1">
    <property type="entry name" value="ENDONUCLEASE NUCS"/>
    <property type="match status" value="1"/>
</dbReference>
<dbReference type="InterPro" id="IPR011856">
    <property type="entry name" value="tRNA_endonuc-like_dom_sf"/>
</dbReference>
<dbReference type="CDD" id="cd22341">
    <property type="entry name" value="NucS-like"/>
    <property type="match status" value="1"/>
</dbReference>
<comment type="caution">
    <text evidence="3">The sequence shown here is derived from an EMBL/GenBank/DDBJ whole genome shotgun (WGS) entry which is preliminary data.</text>
</comment>
<keyword evidence="4" id="KW-1185">Reference proteome</keyword>
<dbReference type="GO" id="GO:0004519">
    <property type="term" value="F:endonuclease activity"/>
    <property type="evidence" value="ECO:0007669"/>
    <property type="project" value="InterPro"/>
</dbReference>
<proteinExistence type="predicted"/>
<dbReference type="GO" id="GO:0003677">
    <property type="term" value="F:DNA binding"/>
    <property type="evidence" value="ECO:0007669"/>
    <property type="project" value="UniProtKB-KW"/>
</dbReference>
<keyword evidence="1" id="KW-0238">DNA-binding</keyword>
<dbReference type="Gene3D" id="3.40.1350.10">
    <property type="match status" value="1"/>
</dbReference>
<reference evidence="3 4" key="1">
    <citation type="submission" date="2013-11" db="EMBL/GenBank/DDBJ databases">
        <title>Whole genome shotgun sequence of Vibrio halioticoli NBRC 102217.</title>
        <authorList>
            <person name="Isaki S."/>
            <person name="Kimura A."/>
            <person name="Ohji S."/>
            <person name="Hosoyama A."/>
            <person name="Fujita N."/>
            <person name="Hashimoto M."/>
            <person name="Hosoyama Y."/>
            <person name="Yamazoe A."/>
        </authorList>
    </citation>
    <scope>NUCLEOTIDE SEQUENCE [LARGE SCALE GENOMIC DNA]</scope>
    <source>
        <strain evidence="3 4">NBRC 102217</strain>
    </source>
</reference>
<organism evidence="3 4">
    <name type="scientific">Vibrio halioticoli NBRC 102217</name>
    <dbReference type="NCBI Taxonomy" id="1219072"/>
    <lineage>
        <taxon>Bacteria</taxon>
        <taxon>Pseudomonadati</taxon>
        <taxon>Pseudomonadota</taxon>
        <taxon>Gammaproteobacteria</taxon>
        <taxon>Vibrionales</taxon>
        <taxon>Vibrionaceae</taxon>
        <taxon>Vibrio</taxon>
    </lineage>
</organism>
<evidence type="ECO:0000313" key="3">
    <source>
        <dbReference type="EMBL" id="GAD89840.1"/>
    </source>
</evidence>
<evidence type="ECO:0000313" key="4">
    <source>
        <dbReference type="Proteomes" id="UP000017800"/>
    </source>
</evidence>
<dbReference type="Pfam" id="PF01939">
    <property type="entry name" value="NucS_C"/>
    <property type="match status" value="1"/>
</dbReference>
<dbReference type="EMBL" id="BAUJ01000028">
    <property type="protein sequence ID" value="GAD89840.1"/>
    <property type="molecule type" value="Genomic_DNA"/>
</dbReference>
<gene>
    <name evidence="3" type="ORF">VHA01S_028_00390</name>
</gene>
<evidence type="ECO:0000259" key="2">
    <source>
        <dbReference type="Pfam" id="PF01939"/>
    </source>
</evidence>
<dbReference type="AlphaFoldDB" id="V5HKU7"/>
<protein>
    <recommendedName>
        <fullName evidence="2">Endonuclease NucS C-terminal domain-containing protein</fullName>
    </recommendedName>
</protein>
<sequence>MEYSTIKELVIDVCTTEGTFPSFEKLTALVLENFPTSKWQKTHYAWYKSKIKRGEIEIPGFTSVDAADEDNDVQESIDASLSLEKDLHTYLARNISDIEDGLSIVEDGIEYVVDAGRIDILAKDKTDQLVVIELKAGKAKDSALGQLLGYIGCLSESPNTPNIRGILVASDFDKRVVFGAKGLSHVKLVKYQVSFNLEEVT</sequence>
<name>V5HKU7_9VIBR</name>
<dbReference type="InterPro" id="IPR048301">
    <property type="entry name" value="NucS_C"/>
</dbReference>
<accession>V5HKU7</accession>
<evidence type="ECO:0000256" key="1">
    <source>
        <dbReference type="ARBA" id="ARBA00023125"/>
    </source>
</evidence>
<dbReference type="RefSeq" id="WP_023404199.1">
    <property type="nucleotide sequence ID" value="NZ_BAUJ01000028.1"/>
</dbReference>
<dbReference type="PANTHER" id="PTHR38814">
    <property type="entry name" value="ENDONUCLEASE NUCS"/>
    <property type="match status" value="1"/>
</dbReference>
<feature type="domain" description="Endonuclease NucS C-terminal" evidence="2">
    <location>
        <begin position="84"/>
        <end position="173"/>
    </location>
</feature>